<feature type="compositionally biased region" description="Polar residues" evidence="11">
    <location>
        <begin position="443"/>
        <end position="453"/>
    </location>
</feature>
<evidence type="ECO:0000256" key="8">
    <source>
        <dbReference type="ARBA" id="ARBA00023315"/>
    </source>
</evidence>
<evidence type="ECO:0000313" key="13">
    <source>
        <dbReference type="EMBL" id="KAA8648194.1"/>
    </source>
</evidence>
<dbReference type="GeneID" id="54326779"/>
<keyword evidence="2 10" id="KW-0808">Transferase</keyword>
<feature type="region of interest" description="Disordered" evidence="11">
    <location>
        <begin position="443"/>
        <end position="526"/>
    </location>
</feature>
<dbReference type="VEuPathDB" id="FungiDB:EYZ11_000525"/>
<protein>
    <recommendedName>
        <fullName evidence="10">Palmitoyltransferase</fullName>
        <ecNumber evidence="10">2.3.1.225</ecNumber>
    </recommendedName>
</protein>
<dbReference type="AlphaFoldDB" id="A0A5M9MS22"/>
<comment type="catalytic activity">
    <reaction evidence="9 10">
        <text>L-cysteinyl-[protein] + hexadecanoyl-CoA = S-hexadecanoyl-L-cysteinyl-[protein] + CoA</text>
        <dbReference type="Rhea" id="RHEA:36683"/>
        <dbReference type="Rhea" id="RHEA-COMP:10131"/>
        <dbReference type="Rhea" id="RHEA-COMP:11032"/>
        <dbReference type="ChEBI" id="CHEBI:29950"/>
        <dbReference type="ChEBI" id="CHEBI:57287"/>
        <dbReference type="ChEBI" id="CHEBI:57379"/>
        <dbReference type="ChEBI" id="CHEBI:74151"/>
        <dbReference type="EC" id="2.3.1.225"/>
    </reaction>
</comment>
<organism evidence="13 14">
    <name type="scientific">Aspergillus tanneri</name>
    <dbReference type="NCBI Taxonomy" id="1220188"/>
    <lineage>
        <taxon>Eukaryota</taxon>
        <taxon>Fungi</taxon>
        <taxon>Dikarya</taxon>
        <taxon>Ascomycota</taxon>
        <taxon>Pezizomycotina</taxon>
        <taxon>Eurotiomycetes</taxon>
        <taxon>Eurotiomycetidae</taxon>
        <taxon>Eurotiales</taxon>
        <taxon>Aspergillaceae</taxon>
        <taxon>Aspergillus</taxon>
        <taxon>Aspergillus subgen. Circumdati</taxon>
    </lineage>
</organism>
<comment type="subcellular location">
    <subcellularLocation>
        <location evidence="1">Membrane</location>
        <topology evidence="1">Multi-pass membrane protein</topology>
    </subcellularLocation>
</comment>
<evidence type="ECO:0000256" key="5">
    <source>
        <dbReference type="ARBA" id="ARBA00023136"/>
    </source>
</evidence>
<reference evidence="13 14" key="1">
    <citation type="submission" date="2019-08" db="EMBL/GenBank/DDBJ databases">
        <title>The genome sequence of a newly discovered highly antifungal drug resistant Aspergillus species, Aspergillus tanneri NIH 1004.</title>
        <authorList>
            <person name="Mounaud S."/>
            <person name="Singh I."/>
            <person name="Joardar V."/>
            <person name="Pakala S."/>
            <person name="Pakala S."/>
            <person name="Venepally P."/>
            <person name="Chung J.K."/>
            <person name="Losada L."/>
            <person name="Nierman W.C."/>
        </authorList>
    </citation>
    <scope>NUCLEOTIDE SEQUENCE [LARGE SCALE GENOMIC DNA]</scope>
    <source>
        <strain evidence="13 14">NIH1004</strain>
    </source>
</reference>
<evidence type="ECO:0000256" key="4">
    <source>
        <dbReference type="ARBA" id="ARBA00022989"/>
    </source>
</evidence>
<evidence type="ECO:0000256" key="6">
    <source>
        <dbReference type="ARBA" id="ARBA00023139"/>
    </source>
</evidence>
<dbReference type="PANTHER" id="PTHR12246">
    <property type="entry name" value="PALMITOYLTRANSFERASE ZDHHC16"/>
    <property type="match status" value="1"/>
</dbReference>
<feature type="transmembrane region" description="Helical" evidence="10">
    <location>
        <begin position="71"/>
        <end position="91"/>
    </location>
</feature>
<keyword evidence="5 10" id="KW-0472">Membrane</keyword>
<dbReference type="InterPro" id="IPR001594">
    <property type="entry name" value="Palmitoyltrfase_DHHC"/>
</dbReference>
<evidence type="ECO:0000256" key="7">
    <source>
        <dbReference type="ARBA" id="ARBA00023288"/>
    </source>
</evidence>
<dbReference type="InterPro" id="IPR039859">
    <property type="entry name" value="PFA4/ZDH16/20/ERF2-like"/>
</dbReference>
<evidence type="ECO:0000259" key="12">
    <source>
        <dbReference type="Pfam" id="PF01529"/>
    </source>
</evidence>
<name>A0A5M9MS22_9EURO</name>
<evidence type="ECO:0000256" key="9">
    <source>
        <dbReference type="ARBA" id="ARBA00048048"/>
    </source>
</evidence>
<feature type="compositionally biased region" description="Basic and acidic residues" evidence="11">
    <location>
        <begin position="511"/>
        <end position="526"/>
    </location>
</feature>
<evidence type="ECO:0000256" key="2">
    <source>
        <dbReference type="ARBA" id="ARBA00022679"/>
    </source>
</evidence>
<keyword evidence="7" id="KW-0449">Lipoprotein</keyword>
<dbReference type="Pfam" id="PF01529">
    <property type="entry name" value="DHHC"/>
    <property type="match status" value="1"/>
</dbReference>
<evidence type="ECO:0000313" key="14">
    <source>
        <dbReference type="Proteomes" id="UP000324241"/>
    </source>
</evidence>
<feature type="transmembrane region" description="Helical" evidence="10">
    <location>
        <begin position="29"/>
        <end position="51"/>
    </location>
</feature>
<dbReference type="Proteomes" id="UP000324241">
    <property type="component" value="Unassembled WGS sequence"/>
</dbReference>
<evidence type="ECO:0000256" key="10">
    <source>
        <dbReference type="RuleBase" id="RU079119"/>
    </source>
</evidence>
<gene>
    <name evidence="13" type="primary">PFA3</name>
    <name evidence="13" type="ORF">ATNIH1004_004077</name>
</gene>
<evidence type="ECO:0000256" key="3">
    <source>
        <dbReference type="ARBA" id="ARBA00022692"/>
    </source>
</evidence>
<feature type="region of interest" description="Disordered" evidence="11">
    <location>
        <begin position="305"/>
        <end position="339"/>
    </location>
</feature>
<comment type="caution">
    <text evidence="13">The sequence shown here is derived from an EMBL/GenBank/DDBJ whole genome shotgun (WGS) entry which is preliminary data.</text>
</comment>
<feature type="compositionally biased region" description="Polar residues" evidence="11">
    <location>
        <begin position="495"/>
        <end position="504"/>
    </location>
</feature>
<feature type="domain" description="Palmitoyltransferase DHHC" evidence="12">
    <location>
        <begin position="129"/>
        <end position="253"/>
    </location>
</feature>
<keyword evidence="3 10" id="KW-0812">Transmembrane</keyword>
<dbReference type="OrthoDB" id="302728at2759"/>
<dbReference type="GO" id="GO:0019706">
    <property type="term" value="F:protein-cysteine S-palmitoyltransferase activity"/>
    <property type="evidence" value="ECO:0007669"/>
    <property type="project" value="UniProtKB-EC"/>
</dbReference>
<dbReference type="EC" id="2.3.1.225" evidence="10"/>
<feature type="transmembrane region" description="Helical" evidence="10">
    <location>
        <begin position="176"/>
        <end position="199"/>
    </location>
</feature>
<evidence type="ECO:0000256" key="11">
    <source>
        <dbReference type="SAM" id="MobiDB-lite"/>
    </source>
</evidence>
<keyword evidence="6" id="KW-0564">Palmitate</keyword>
<dbReference type="EMBL" id="QUQM01000003">
    <property type="protein sequence ID" value="KAA8648194.1"/>
    <property type="molecule type" value="Genomic_DNA"/>
</dbReference>
<evidence type="ECO:0000256" key="1">
    <source>
        <dbReference type="ARBA" id="ARBA00004141"/>
    </source>
</evidence>
<sequence>MATLAASPPSSSSWPKRRPRAWALRCERYCCAAASYFPLAFVYSLTTWAAYVEASISLKPSQSSWIGLPTSILGIFLYICLNASYTVAVFTDPGSPSSSAKGNSRHQYSALPVTELPEFTAYTVSSTGGSRYCKKCQSPKPDRTHHCSTCKRCVLKMDHHCPWLATCVGLYNYKAFLLFLIYTSLFCWVDFFVASMWIWTEVINDTRYIDTILPVNVVLLAILGGIIGLVLSGFTAWHISLAVRGLTTIECLEKTRYVSPLRKALDRHRFPHHSSGSGDDPNSLTHRLQDYGNQILDAHANAIPGVTRPEEGEERASPPTLRSAGDDGRTPAQQALSRSYAELEREREHDRYQAYLHEQDNEKMPNAFDLGWRRNLLHLFGPRPLLWLVPVRTTTGDGWHWEPSAKFIQAREEIRRRRGEEETEQQECHRELYQRNMNNSQAWGVDAQPSQPLNIYREPERPDTGVSMKTLAPMSPRPRPGESDDEDQVEEIQNLLPSQGSTRRAYQAGDRSQDAISKPDEWRDWE</sequence>
<dbReference type="GO" id="GO:0016020">
    <property type="term" value="C:membrane"/>
    <property type="evidence" value="ECO:0007669"/>
    <property type="project" value="UniProtKB-SubCell"/>
</dbReference>
<accession>A0A5M9MS22</accession>
<dbReference type="PROSITE" id="PS50216">
    <property type="entry name" value="DHHC"/>
    <property type="match status" value="1"/>
</dbReference>
<proteinExistence type="inferred from homology"/>
<keyword evidence="4 10" id="KW-1133">Transmembrane helix</keyword>
<dbReference type="RefSeq" id="XP_033427555.1">
    <property type="nucleotide sequence ID" value="XM_033568749.1"/>
</dbReference>
<comment type="domain">
    <text evidence="10">The DHHC domain is required for palmitoyltransferase activity.</text>
</comment>
<comment type="similarity">
    <text evidence="10">Belongs to the DHHC palmitoyltransferase family.</text>
</comment>
<feature type="transmembrane region" description="Helical" evidence="10">
    <location>
        <begin position="211"/>
        <end position="234"/>
    </location>
</feature>
<keyword evidence="8 10" id="KW-0012">Acyltransferase</keyword>